<reference evidence="4" key="1">
    <citation type="submission" date="2020-10" db="EMBL/GenBank/DDBJ databases">
        <authorList>
            <person name="Gilroy R."/>
        </authorList>
    </citation>
    <scope>NUCLEOTIDE SEQUENCE</scope>
    <source>
        <strain evidence="4">F6-4510</strain>
    </source>
</reference>
<evidence type="ECO:0000313" key="4">
    <source>
        <dbReference type="EMBL" id="MBO8434469.1"/>
    </source>
</evidence>
<comment type="similarity">
    <text evidence="1">Belongs to the GerABKA family.</text>
</comment>
<dbReference type="Proteomes" id="UP000823611">
    <property type="component" value="Unassembled WGS sequence"/>
</dbReference>
<name>A0A9D9DUZ6_9FIRM</name>
<dbReference type="AlphaFoldDB" id="A0A9D9DUZ6"/>
<dbReference type="Pfam" id="PF03323">
    <property type="entry name" value="GerA"/>
    <property type="match status" value="1"/>
</dbReference>
<accession>A0A9D9DUZ6</accession>
<dbReference type="InterPro" id="IPR050768">
    <property type="entry name" value="UPF0353/GerABKA_families"/>
</dbReference>
<dbReference type="InterPro" id="IPR004995">
    <property type="entry name" value="Spore_Ger"/>
</dbReference>
<comment type="caution">
    <text evidence="4">The sequence shown here is derived from an EMBL/GenBank/DDBJ whole genome shotgun (WGS) entry which is preliminary data.</text>
</comment>
<evidence type="ECO:0000256" key="1">
    <source>
        <dbReference type="ARBA" id="ARBA00005278"/>
    </source>
</evidence>
<dbReference type="PANTHER" id="PTHR22550">
    <property type="entry name" value="SPORE GERMINATION PROTEIN"/>
    <property type="match status" value="1"/>
</dbReference>
<dbReference type="PIRSF" id="PIRSF005690">
    <property type="entry name" value="GerBA"/>
    <property type="match status" value="1"/>
</dbReference>
<keyword evidence="3" id="KW-1133">Transmembrane helix</keyword>
<organism evidence="4 5">
    <name type="scientific">Candidatus Fimicola merdigallinarum</name>
    <dbReference type="NCBI Taxonomy" id="2840819"/>
    <lineage>
        <taxon>Bacteria</taxon>
        <taxon>Bacillati</taxon>
        <taxon>Bacillota</taxon>
        <taxon>Clostridia</taxon>
        <taxon>Lachnospirales</taxon>
        <taxon>Lachnospiraceae</taxon>
        <taxon>Lachnospiraceae incertae sedis</taxon>
        <taxon>Candidatus Fimicola</taxon>
    </lineage>
</organism>
<protein>
    <submittedName>
        <fullName evidence="4">Spore germination protein</fullName>
    </submittedName>
</protein>
<evidence type="ECO:0000256" key="3">
    <source>
        <dbReference type="SAM" id="Phobius"/>
    </source>
</evidence>
<keyword evidence="2 3" id="KW-0472">Membrane</keyword>
<reference evidence="4" key="2">
    <citation type="journal article" date="2021" name="PeerJ">
        <title>Extensive microbial diversity within the chicken gut microbiome revealed by metagenomics and culture.</title>
        <authorList>
            <person name="Gilroy R."/>
            <person name="Ravi A."/>
            <person name="Getino M."/>
            <person name="Pursley I."/>
            <person name="Horton D.L."/>
            <person name="Alikhan N.F."/>
            <person name="Baker D."/>
            <person name="Gharbi K."/>
            <person name="Hall N."/>
            <person name="Watson M."/>
            <person name="Adriaenssens E.M."/>
            <person name="Foster-Nyarko E."/>
            <person name="Jarju S."/>
            <person name="Secka A."/>
            <person name="Antonio M."/>
            <person name="Oren A."/>
            <person name="Chaudhuri R.R."/>
            <person name="La Ragione R."/>
            <person name="Hildebrand F."/>
            <person name="Pallen M.J."/>
        </authorList>
    </citation>
    <scope>NUCLEOTIDE SEQUENCE</scope>
    <source>
        <strain evidence="4">F6-4510</strain>
    </source>
</reference>
<dbReference type="GO" id="GO:0016020">
    <property type="term" value="C:membrane"/>
    <property type="evidence" value="ECO:0007669"/>
    <property type="project" value="InterPro"/>
</dbReference>
<dbReference type="GO" id="GO:0009847">
    <property type="term" value="P:spore germination"/>
    <property type="evidence" value="ECO:0007669"/>
    <property type="project" value="InterPro"/>
</dbReference>
<evidence type="ECO:0000256" key="2">
    <source>
        <dbReference type="ARBA" id="ARBA00023136"/>
    </source>
</evidence>
<dbReference type="PANTHER" id="PTHR22550:SF5">
    <property type="entry name" value="LEUCINE ZIPPER PROTEIN 4"/>
    <property type="match status" value="1"/>
</dbReference>
<dbReference type="EMBL" id="JADIMX010000078">
    <property type="protein sequence ID" value="MBO8434469.1"/>
    <property type="molecule type" value="Genomic_DNA"/>
</dbReference>
<proteinExistence type="inferred from homology"/>
<keyword evidence="3" id="KW-0812">Transmembrane</keyword>
<feature type="transmembrane region" description="Helical" evidence="3">
    <location>
        <begin position="408"/>
        <end position="435"/>
    </location>
</feature>
<feature type="transmembrane region" description="Helical" evidence="3">
    <location>
        <begin position="285"/>
        <end position="307"/>
    </location>
</feature>
<sequence length="485" mass="54115">MAKNLSESLDRNIEYIRYVFSDCEDIVYREFFAGCKMCLVYIDNIINNTSIEESILTNLMNRSDMWGDGNEFIEKSISEVISVKDGKKIYTFDDVFNAILSGDTVILCDDANVGIQASTRGYPTRGVGDVRTEVSILGSKDAFNEALAINIVLIRRRIKDYRLKMKRKSVGTNTKTDVGIMYMEGIVNKNVLKSIERSIENIDIDGIYDSGYMEQLMEKNVLSPFPQIQITERPDKVASSLMDGRVAVVVDNSPFVILLPAPLNEFFQSADDYYERWEIMSFLRFLRYVGCFLAIALSGLFIAFAVYNPSMLPVSLALKIAGSRQNIPFPTATEIIVMEIAFELLVEAGIRLPSPVSSTIGIAGGIIIGQAAVEAGIVSPVIIIITALTAICTYVVPNTSVTAGIRIFKYIVILLSAFLGLFGFWVGILLLLIHLSNMETFGVPYLYPFCSGSQNGYSDLKDSIFRFPIFSMKKRPVYADREEEK</sequence>
<evidence type="ECO:0000313" key="5">
    <source>
        <dbReference type="Proteomes" id="UP000823611"/>
    </source>
</evidence>
<feature type="transmembrane region" description="Helical" evidence="3">
    <location>
        <begin position="377"/>
        <end position="396"/>
    </location>
</feature>
<gene>
    <name evidence="4" type="ORF">IAC55_04000</name>
</gene>